<keyword evidence="1" id="KW-0812">Transmembrane</keyword>
<dbReference type="AlphaFoldDB" id="A0A0H0YF39"/>
<keyword evidence="1" id="KW-1133">Transmembrane helix</keyword>
<dbReference type="eggNOG" id="COG3198">
    <property type="taxonomic scope" value="Bacteria"/>
</dbReference>
<evidence type="ECO:0000313" key="7">
    <source>
        <dbReference type="Proteomes" id="UP000532247"/>
    </source>
</evidence>
<evidence type="ECO:0000313" key="5">
    <source>
        <dbReference type="EMBL" id="PNP26887.1"/>
    </source>
</evidence>
<dbReference type="InterPro" id="IPR008620">
    <property type="entry name" value="FixH"/>
</dbReference>
<protein>
    <submittedName>
        <fullName evidence="3">Uncharacterized protein</fullName>
    </submittedName>
</protein>
<sequence>MVKPWYKQFWPWFLIILPLTVVVWTVITVVVFSNNSVSLVAEDYYKKGKGINIDISKMNVARDLGLNAEISSENNNVVIVFAKGKLPHYPALTATFTHRTLPDRDFTKLVTADASGNYRLKAEESIQGPWFVELQPHDKQWMIQGKVEFPASSTPLMK</sequence>
<evidence type="ECO:0000313" key="6">
    <source>
        <dbReference type="Proteomes" id="UP000054316"/>
    </source>
</evidence>
<feature type="transmembrane region" description="Helical" evidence="1">
    <location>
        <begin position="12"/>
        <end position="32"/>
    </location>
</feature>
<evidence type="ECO:0000313" key="3">
    <source>
        <dbReference type="EMBL" id="NMR74423.1"/>
    </source>
</evidence>
<reference evidence="4 7" key="2">
    <citation type="submission" date="2019-09" db="EMBL/GenBank/DDBJ databases">
        <title>Draft genome sequencing and comparative genomics of hatchery-associated Vibrios.</title>
        <authorList>
            <person name="Kehlet-Delgado H."/>
            <person name="Mueller R.S."/>
        </authorList>
    </citation>
    <scope>NUCLEOTIDE SEQUENCE [LARGE SCALE GENOMIC DNA]</scope>
    <source>
        <strain evidence="4 7">081416A</strain>
    </source>
</reference>
<dbReference type="Proteomes" id="UP000714625">
    <property type="component" value="Unassembled WGS sequence"/>
</dbReference>
<keyword evidence="6" id="KW-1185">Reference proteome</keyword>
<dbReference type="Proteomes" id="UP000565155">
    <property type="component" value="Unassembled WGS sequence"/>
</dbReference>
<reference evidence="5 6" key="1">
    <citation type="submission" date="2017-12" db="EMBL/GenBank/DDBJ databases">
        <title>FDA dAtabase for Regulatory Grade micrObial Sequences (FDA-ARGOS): Supporting development and validation of Infectious Disease Dx tests.</title>
        <authorList>
            <person name="Hoffmann M."/>
            <person name="Allard M."/>
            <person name="Evans P."/>
            <person name="Brown E."/>
            <person name="Tallon L.J."/>
            <person name="Sadzewicz L."/>
            <person name="Sengamalay N."/>
            <person name="Ott S."/>
            <person name="Godinez A."/>
            <person name="Nagaraj S."/>
            <person name="Vavikolanu K."/>
            <person name="Aluvathingal J."/>
            <person name="Nadendla S."/>
            <person name="Hobson J."/>
            <person name="Sichtig H."/>
        </authorList>
    </citation>
    <scope>NUCLEOTIDE SEQUENCE [LARGE SCALE GENOMIC DNA]</scope>
    <source>
        <strain evidence="6">ATCC 17749</strain>
        <strain evidence="5">FDAARGOS_97</strain>
    </source>
</reference>
<dbReference type="EMBL" id="VTYF01000016">
    <property type="protein sequence ID" value="NOI11282.1"/>
    <property type="molecule type" value="Genomic_DNA"/>
</dbReference>
<evidence type="ECO:0000256" key="1">
    <source>
        <dbReference type="SAM" id="Phobius"/>
    </source>
</evidence>
<dbReference type="Proteomes" id="UP000532247">
    <property type="component" value="Unassembled WGS sequence"/>
</dbReference>
<dbReference type="EMBL" id="JABCMA010000011">
    <property type="protein sequence ID" value="NMR74423.1"/>
    <property type="molecule type" value="Genomic_DNA"/>
</dbReference>
<comment type="caution">
    <text evidence="3">The sequence shown here is derived from an EMBL/GenBank/DDBJ whole genome shotgun (WGS) entry which is preliminary data.</text>
</comment>
<dbReference type="GeneID" id="75167754"/>
<dbReference type="EMBL" id="AAXMUW010000027">
    <property type="protein sequence ID" value="EGQ9136241.1"/>
    <property type="molecule type" value="Genomic_DNA"/>
</dbReference>
<dbReference type="Proteomes" id="UP000054316">
    <property type="component" value="Unassembled WGS sequence"/>
</dbReference>
<evidence type="ECO:0000313" key="4">
    <source>
        <dbReference type="EMBL" id="NOI11282.1"/>
    </source>
</evidence>
<proteinExistence type="predicted"/>
<dbReference type="STRING" id="663.BAU10_07230"/>
<accession>A0A0H0YF39</accession>
<dbReference type="EMBL" id="LOSN02000001">
    <property type="protein sequence ID" value="PNP26887.1"/>
    <property type="molecule type" value="Genomic_DNA"/>
</dbReference>
<evidence type="ECO:0000313" key="8">
    <source>
        <dbReference type="Proteomes" id="UP000565155"/>
    </source>
</evidence>
<evidence type="ECO:0000313" key="2">
    <source>
        <dbReference type="EMBL" id="EGQ9136241.1"/>
    </source>
</evidence>
<gene>
    <name evidence="5" type="ORF">AL553_010710</name>
    <name evidence="4" type="ORF">F0254_20820</name>
    <name evidence="2" type="ORF">GHY86_13960</name>
    <name evidence="3" type="ORF">HKB35_12430</name>
</gene>
<reference evidence="3 8" key="4">
    <citation type="submission" date="2020-04" db="EMBL/GenBank/DDBJ databases">
        <title>Whole-genome sequencing of Vibrio spp. from China reveals different genetic environments of blaCTX-M-14 among diverse lineages.</title>
        <authorList>
            <person name="Zheng Z."/>
            <person name="Ye L."/>
            <person name="Chen S."/>
        </authorList>
    </citation>
    <scope>NUCLEOTIDE SEQUENCE [LARGE SCALE GENOMIC DNA]</scope>
    <source>
        <strain evidence="3 8">Vb1636</strain>
    </source>
</reference>
<organism evidence="3 8">
    <name type="scientific">Vibrio alginolyticus</name>
    <dbReference type="NCBI Taxonomy" id="663"/>
    <lineage>
        <taxon>Bacteria</taxon>
        <taxon>Pseudomonadati</taxon>
        <taxon>Pseudomonadota</taxon>
        <taxon>Gammaproteobacteria</taxon>
        <taxon>Vibrionales</taxon>
        <taxon>Vibrionaceae</taxon>
        <taxon>Vibrio</taxon>
    </lineage>
</organism>
<keyword evidence="1" id="KW-0472">Membrane</keyword>
<reference evidence="2" key="3">
    <citation type="submission" date="2019-11" db="EMBL/GenBank/DDBJ databases">
        <authorList>
            <consortium name="PulseNet: The National Subtyping Network for Foodborne Disease Surveillance"/>
            <person name="Tarr C.L."/>
            <person name="Trees E."/>
            <person name="Katz L.S."/>
            <person name="Carleton-Romer H.A."/>
            <person name="Stroika S."/>
            <person name="Kucerova Z."/>
            <person name="Roache K.F."/>
            <person name="Sabol A.L."/>
            <person name="Besser J."/>
            <person name="Gerner-Smidt P."/>
        </authorList>
    </citation>
    <scope>NUCLEOTIDE SEQUENCE</scope>
    <source>
        <strain evidence="2">PNUSAV001129</strain>
    </source>
</reference>
<dbReference type="Pfam" id="PF05751">
    <property type="entry name" value="FixH"/>
    <property type="match status" value="1"/>
</dbReference>
<name>A0A0H0YF39_VIBAL</name>
<dbReference type="OrthoDB" id="5295180at2"/>
<dbReference type="RefSeq" id="WP_005377489.1">
    <property type="nucleotide sequence ID" value="NZ_AP023185.1"/>
</dbReference>